<keyword evidence="8" id="KW-0675">Receptor</keyword>
<dbReference type="KEGG" id="hazt:108683269"/>
<reference evidence="13" key="1">
    <citation type="submission" date="2025-08" db="UniProtKB">
        <authorList>
            <consortium name="RefSeq"/>
        </authorList>
    </citation>
    <scope>IDENTIFICATION</scope>
    <source>
        <tissue evidence="13">Whole organism</tissue>
    </source>
</reference>
<dbReference type="Proteomes" id="UP000694843">
    <property type="component" value="Unplaced"/>
</dbReference>
<gene>
    <name evidence="13" type="primary">LOC108683269</name>
</gene>
<evidence type="ECO:0000256" key="9">
    <source>
        <dbReference type="ARBA" id="ARBA00023224"/>
    </source>
</evidence>
<keyword evidence="6" id="KW-0297">G-protein coupled receptor</keyword>
<accession>A0A8B7PPZ0</accession>
<evidence type="ECO:0000256" key="3">
    <source>
        <dbReference type="ARBA" id="ARBA00022475"/>
    </source>
</evidence>
<feature type="transmembrane region" description="Helical" evidence="10">
    <location>
        <begin position="111"/>
        <end position="132"/>
    </location>
</feature>
<evidence type="ECO:0000256" key="4">
    <source>
        <dbReference type="ARBA" id="ARBA00022692"/>
    </source>
</evidence>
<evidence type="ECO:0000256" key="8">
    <source>
        <dbReference type="ARBA" id="ARBA00023170"/>
    </source>
</evidence>
<evidence type="ECO:0000259" key="11">
    <source>
        <dbReference type="PROSITE" id="PS50262"/>
    </source>
</evidence>
<protein>
    <submittedName>
        <fullName evidence="13">5-hydroxytryptamine receptor-like</fullName>
    </submittedName>
</protein>
<comment type="subcellular location">
    <subcellularLocation>
        <location evidence="1">Cell membrane</location>
        <topology evidence="1">Multi-pass membrane protein</topology>
    </subcellularLocation>
</comment>
<keyword evidence="12" id="KW-1185">Reference proteome</keyword>
<dbReference type="RefSeq" id="XP_018028060.1">
    <property type="nucleotide sequence ID" value="XM_018172571.1"/>
</dbReference>
<feature type="domain" description="G-protein coupled receptors family 1 profile" evidence="11">
    <location>
        <begin position="78"/>
        <end position="162"/>
    </location>
</feature>
<evidence type="ECO:0000256" key="7">
    <source>
        <dbReference type="ARBA" id="ARBA00023136"/>
    </source>
</evidence>
<name>A0A8B7PPZ0_HYAAZ</name>
<keyword evidence="7 10" id="KW-0472">Membrane</keyword>
<dbReference type="CDD" id="cd00637">
    <property type="entry name" value="7tm_classA_rhodopsin-like"/>
    <property type="match status" value="1"/>
</dbReference>
<sequence>MAKTAGAKRGVKYEASVSSLDPMGRMDAANAHMAADNMLNSSLNVCNGGKRRKIKQTSFMPRKNMQISLRPARNIQKIIHAQRKMRVKSSARDVALTRSPAEIRQRLARSLLALVVIFVVCWMPYSLSLVVWSCHASQWTTATLKVTLFLAYFHTALNPVVYWLMTQTFKECLQNVINFFSFCSCVHACNRCSCDFTGENNSKSWFYSDSSTNEDNLGPFHPRYTRPKLIRPQVSRYTSHYFH</sequence>
<dbReference type="SUPFAM" id="SSF81321">
    <property type="entry name" value="Family A G protein-coupled receptor-like"/>
    <property type="match status" value="1"/>
</dbReference>
<dbReference type="PROSITE" id="PS50262">
    <property type="entry name" value="G_PROTEIN_RECEP_F1_2"/>
    <property type="match status" value="1"/>
</dbReference>
<dbReference type="Gene3D" id="1.20.1070.10">
    <property type="entry name" value="Rhodopsin 7-helix transmembrane proteins"/>
    <property type="match status" value="1"/>
</dbReference>
<proteinExistence type="inferred from homology"/>
<evidence type="ECO:0000313" key="13">
    <source>
        <dbReference type="RefSeq" id="XP_018028060.1"/>
    </source>
</evidence>
<evidence type="ECO:0000256" key="1">
    <source>
        <dbReference type="ARBA" id="ARBA00004651"/>
    </source>
</evidence>
<dbReference type="PRINTS" id="PR00237">
    <property type="entry name" value="GPCRRHODOPSN"/>
</dbReference>
<dbReference type="PANTHER" id="PTHR24229">
    <property type="entry name" value="NEUROPEPTIDES RECEPTOR"/>
    <property type="match status" value="1"/>
</dbReference>
<organism evidence="12 13">
    <name type="scientific">Hyalella azteca</name>
    <name type="common">Amphipod</name>
    <dbReference type="NCBI Taxonomy" id="294128"/>
    <lineage>
        <taxon>Eukaryota</taxon>
        <taxon>Metazoa</taxon>
        <taxon>Ecdysozoa</taxon>
        <taxon>Arthropoda</taxon>
        <taxon>Crustacea</taxon>
        <taxon>Multicrustacea</taxon>
        <taxon>Malacostraca</taxon>
        <taxon>Eumalacostraca</taxon>
        <taxon>Peracarida</taxon>
        <taxon>Amphipoda</taxon>
        <taxon>Senticaudata</taxon>
        <taxon>Talitrida</taxon>
        <taxon>Talitroidea</taxon>
        <taxon>Hyalellidae</taxon>
        <taxon>Hyalella</taxon>
    </lineage>
</organism>
<dbReference type="GO" id="GO:0042923">
    <property type="term" value="F:neuropeptide binding"/>
    <property type="evidence" value="ECO:0007669"/>
    <property type="project" value="TreeGrafter"/>
</dbReference>
<dbReference type="PANTHER" id="PTHR24229:SF40">
    <property type="entry name" value="ALLATOSTATIN C RECEPTOR 1-RELATED"/>
    <property type="match status" value="1"/>
</dbReference>
<dbReference type="GO" id="GO:0004930">
    <property type="term" value="F:G protein-coupled receptor activity"/>
    <property type="evidence" value="ECO:0007669"/>
    <property type="project" value="UniProtKB-KW"/>
</dbReference>
<dbReference type="GeneID" id="108683269"/>
<evidence type="ECO:0000256" key="2">
    <source>
        <dbReference type="ARBA" id="ARBA00010663"/>
    </source>
</evidence>
<evidence type="ECO:0000256" key="10">
    <source>
        <dbReference type="SAM" id="Phobius"/>
    </source>
</evidence>
<dbReference type="InterPro" id="IPR000276">
    <property type="entry name" value="GPCR_Rhodpsn"/>
</dbReference>
<dbReference type="Pfam" id="PF00001">
    <property type="entry name" value="7tm_1"/>
    <property type="match status" value="1"/>
</dbReference>
<keyword evidence="5 10" id="KW-1133">Transmembrane helix</keyword>
<evidence type="ECO:0000256" key="5">
    <source>
        <dbReference type="ARBA" id="ARBA00022989"/>
    </source>
</evidence>
<dbReference type="GO" id="GO:0005886">
    <property type="term" value="C:plasma membrane"/>
    <property type="evidence" value="ECO:0007669"/>
    <property type="project" value="UniProtKB-SubCell"/>
</dbReference>
<dbReference type="AlphaFoldDB" id="A0A8B7PPZ0"/>
<dbReference type="GO" id="GO:0007218">
    <property type="term" value="P:neuropeptide signaling pathway"/>
    <property type="evidence" value="ECO:0007669"/>
    <property type="project" value="TreeGrafter"/>
</dbReference>
<dbReference type="InterPro" id="IPR017452">
    <property type="entry name" value="GPCR_Rhodpsn_7TM"/>
</dbReference>
<evidence type="ECO:0000313" key="12">
    <source>
        <dbReference type="Proteomes" id="UP000694843"/>
    </source>
</evidence>
<keyword evidence="3" id="KW-1003">Cell membrane</keyword>
<keyword evidence="9" id="KW-0807">Transducer</keyword>
<comment type="similarity">
    <text evidence="2">Belongs to the G-protein coupled receptor 1 family.</text>
</comment>
<keyword evidence="4 10" id="KW-0812">Transmembrane</keyword>
<dbReference type="OrthoDB" id="6371691at2759"/>
<evidence type="ECO:0000256" key="6">
    <source>
        <dbReference type="ARBA" id="ARBA00023040"/>
    </source>
</evidence>
<dbReference type="GO" id="GO:0043005">
    <property type="term" value="C:neuron projection"/>
    <property type="evidence" value="ECO:0007669"/>
    <property type="project" value="TreeGrafter"/>
</dbReference>
<feature type="transmembrane region" description="Helical" evidence="10">
    <location>
        <begin position="144"/>
        <end position="165"/>
    </location>
</feature>